<comment type="caution">
    <text evidence="2">The sequence shown here is derived from an EMBL/GenBank/DDBJ whole genome shotgun (WGS) entry which is preliminary data.</text>
</comment>
<dbReference type="SUPFAM" id="SSF51735">
    <property type="entry name" value="NAD(P)-binding Rossmann-fold domains"/>
    <property type="match status" value="1"/>
</dbReference>
<evidence type="ECO:0000259" key="1">
    <source>
        <dbReference type="Pfam" id="PF13460"/>
    </source>
</evidence>
<name>A0A8J3MT34_9CHLR</name>
<dbReference type="AlphaFoldDB" id="A0A8J3MT34"/>
<dbReference type="RefSeq" id="WP_220196108.1">
    <property type="nucleotide sequence ID" value="NZ_BNJF01000002.1"/>
</dbReference>
<keyword evidence="3" id="KW-1185">Reference proteome</keyword>
<dbReference type="Gene3D" id="3.40.50.720">
    <property type="entry name" value="NAD(P)-binding Rossmann-like Domain"/>
    <property type="match status" value="1"/>
</dbReference>
<dbReference type="PANTHER" id="PTHR43162:SF1">
    <property type="entry name" value="PRESTALK A DIFFERENTIATION PROTEIN A"/>
    <property type="match status" value="1"/>
</dbReference>
<proteinExistence type="predicted"/>
<organism evidence="2 3">
    <name type="scientific">Ktedonospora formicarum</name>
    <dbReference type="NCBI Taxonomy" id="2778364"/>
    <lineage>
        <taxon>Bacteria</taxon>
        <taxon>Bacillati</taxon>
        <taxon>Chloroflexota</taxon>
        <taxon>Ktedonobacteria</taxon>
        <taxon>Ktedonobacterales</taxon>
        <taxon>Ktedonobacteraceae</taxon>
        <taxon>Ktedonospora</taxon>
    </lineage>
</organism>
<dbReference type="EMBL" id="BNJF01000002">
    <property type="protein sequence ID" value="GHO46750.1"/>
    <property type="molecule type" value="Genomic_DNA"/>
</dbReference>
<dbReference type="PANTHER" id="PTHR43162">
    <property type="match status" value="1"/>
</dbReference>
<evidence type="ECO:0000313" key="3">
    <source>
        <dbReference type="Proteomes" id="UP000612362"/>
    </source>
</evidence>
<feature type="domain" description="NAD(P)-binding" evidence="1">
    <location>
        <begin position="8"/>
        <end position="182"/>
    </location>
</feature>
<dbReference type="Proteomes" id="UP000612362">
    <property type="component" value="Unassembled WGS sequence"/>
</dbReference>
<dbReference type="InterPro" id="IPR051604">
    <property type="entry name" value="Ergot_Alk_Oxidoreductase"/>
</dbReference>
<sequence length="282" mass="30837">MSKVLVTGATGNVGREVVTQLLNEGIEVRALIRNPASASLPNGVEIAQGDLSDTKSLVKSAEGVEAVFLVWPGLPTSLAPAMLEAFKPHVSRVVYLSSMSIPKDRTIKIDPITDFHNEIEQQIEHSGLDWTFLRISGLATNTLGWGQQTRSGDVVRWPFAAAARSLIHEKDVAAVAVRALTSAQHHGAKYDLTGPQVLTQAEQVRAIGDAIGRPLRYEETSPEVARQQMLAYFPPATVDGMIKAWGSLVEHPERMSHTVEEVTGTPAHPYSEWARDHVHDFR</sequence>
<protein>
    <submittedName>
        <fullName evidence="2">Nucleotide-diphosphate-sugar epimerase</fullName>
    </submittedName>
</protein>
<dbReference type="Pfam" id="PF13460">
    <property type="entry name" value="NAD_binding_10"/>
    <property type="match status" value="1"/>
</dbReference>
<accession>A0A8J3MT34</accession>
<dbReference type="InterPro" id="IPR036291">
    <property type="entry name" value="NAD(P)-bd_dom_sf"/>
</dbReference>
<dbReference type="InterPro" id="IPR016040">
    <property type="entry name" value="NAD(P)-bd_dom"/>
</dbReference>
<evidence type="ECO:0000313" key="2">
    <source>
        <dbReference type="EMBL" id="GHO46750.1"/>
    </source>
</evidence>
<gene>
    <name evidence="2" type="ORF">KSX_49130</name>
</gene>
<reference evidence="2" key="1">
    <citation type="submission" date="2020-10" db="EMBL/GenBank/DDBJ databases">
        <title>Taxonomic study of unclassified bacteria belonging to the class Ktedonobacteria.</title>
        <authorList>
            <person name="Yabe S."/>
            <person name="Wang C.M."/>
            <person name="Zheng Y."/>
            <person name="Sakai Y."/>
            <person name="Cavaletti L."/>
            <person name="Monciardini P."/>
            <person name="Donadio S."/>
        </authorList>
    </citation>
    <scope>NUCLEOTIDE SEQUENCE</scope>
    <source>
        <strain evidence="2">SOSP1-1</strain>
    </source>
</reference>